<keyword evidence="2" id="KW-1185">Reference proteome</keyword>
<reference evidence="2" key="1">
    <citation type="journal article" date="2023" name="Commun. Biol.">
        <title>Genome analysis of Parmales, the sister group of diatoms, reveals the evolutionary specialization of diatoms from phago-mixotrophs to photoautotrophs.</title>
        <authorList>
            <person name="Ban H."/>
            <person name="Sato S."/>
            <person name="Yoshikawa S."/>
            <person name="Yamada K."/>
            <person name="Nakamura Y."/>
            <person name="Ichinomiya M."/>
            <person name="Sato N."/>
            <person name="Blanc-Mathieu R."/>
            <person name="Endo H."/>
            <person name="Kuwata A."/>
            <person name="Ogata H."/>
        </authorList>
    </citation>
    <scope>NUCLEOTIDE SEQUENCE [LARGE SCALE GENOMIC DNA]</scope>
    <source>
        <strain evidence="2">NIES 3700</strain>
    </source>
</reference>
<comment type="caution">
    <text evidence="1">The sequence shown here is derived from an EMBL/GenBank/DDBJ whole genome shotgun (WGS) entry which is preliminary data.</text>
</comment>
<dbReference type="Proteomes" id="UP001165122">
    <property type="component" value="Unassembled WGS sequence"/>
</dbReference>
<sequence>MFTNDFKGLLGGFVQGDTLMTMRLATKTWKRVADAFIDERGVRSGELIVRGSRDMALPTDDQQERLVAHLRSKQNQS</sequence>
<proteinExistence type="predicted"/>
<organism evidence="1 2">
    <name type="scientific">Triparma laevis f. longispina</name>
    <dbReference type="NCBI Taxonomy" id="1714387"/>
    <lineage>
        <taxon>Eukaryota</taxon>
        <taxon>Sar</taxon>
        <taxon>Stramenopiles</taxon>
        <taxon>Ochrophyta</taxon>
        <taxon>Bolidophyceae</taxon>
        <taxon>Parmales</taxon>
        <taxon>Triparmaceae</taxon>
        <taxon>Triparma</taxon>
    </lineage>
</organism>
<accession>A0A9W7F968</accession>
<evidence type="ECO:0000313" key="2">
    <source>
        <dbReference type="Proteomes" id="UP001165122"/>
    </source>
</evidence>
<protein>
    <submittedName>
        <fullName evidence="1">Uncharacterized protein</fullName>
    </submittedName>
</protein>
<evidence type="ECO:0000313" key="1">
    <source>
        <dbReference type="EMBL" id="GMI08050.1"/>
    </source>
</evidence>
<name>A0A9W7F968_9STRA</name>
<gene>
    <name evidence="1" type="ORF">TrLO_g12583</name>
</gene>
<dbReference type="EMBL" id="BRXW01000118">
    <property type="protein sequence ID" value="GMI08050.1"/>
    <property type="molecule type" value="Genomic_DNA"/>
</dbReference>
<dbReference type="AlphaFoldDB" id="A0A9W7F968"/>